<feature type="transmembrane region" description="Helical" evidence="5">
    <location>
        <begin position="167"/>
        <end position="188"/>
    </location>
</feature>
<comment type="subunit">
    <text evidence="5">NDH-1 is composed of 14 different subunits. Subunits NuoA, H, J, K, L, M, N constitute the membrane sector of the complex.</text>
</comment>
<feature type="transmembrane region" description="Helical" evidence="5">
    <location>
        <begin position="332"/>
        <end position="355"/>
    </location>
</feature>
<keyword evidence="5" id="KW-1003">Cell membrane</keyword>
<dbReference type="Pfam" id="PF00361">
    <property type="entry name" value="Proton_antipo_M"/>
    <property type="match status" value="1"/>
</dbReference>
<dbReference type="HAMAP" id="MF_00445">
    <property type="entry name" value="NDH1_NuoN_1"/>
    <property type="match status" value="1"/>
</dbReference>
<evidence type="ECO:0000256" key="5">
    <source>
        <dbReference type="HAMAP-Rule" id="MF_00445"/>
    </source>
</evidence>
<feature type="transmembrane region" description="Helical" evidence="5">
    <location>
        <begin position="12"/>
        <end position="37"/>
    </location>
</feature>
<dbReference type="GO" id="GO:0042773">
    <property type="term" value="P:ATP synthesis coupled electron transport"/>
    <property type="evidence" value="ECO:0007669"/>
    <property type="project" value="InterPro"/>
</dbReference>
<keyword evidence="2 5" id="KW-0812">Transmembrane</keyword>
<feature type="transmembrane region" description="Helical" evidence="5">
    <location>
        <begin position="246"/>
        <end position="271"/>
    </location>
</feature>
<keyword evidence="5" id="KW-0520">NAD</keyword>
<dbReference type="RefSeq" id="WP_115025939.1">
    <property type="nucleotide sequence ID" value="NZ_UGHZ01000001.1"/>
</dbReference>
<name>A0A377JQ67_9HELI</name>
<protein>
    <recommendedName>
        <fullName evidence="5">NADH-quinone oxidoreductase subunit N</fullName>
        <ecNumber evidence="5">7.1.1.-</ecNumber>
    </recommendedName>
    <alternativeName>
        <fullName evidence="5">NADH dehydrogenase I subunit N</fullName>
    </alternativeName>
    <alternativeName>
        <fullName evidence="5">NDH-1 subunit N</fullName>
    </alternativeName>
</protein>
<keyword evidence="3 5" id="KW-1133">Transmembrane helix</keyword>
<evidence type="ECO:0000256" key="1">
    <source>
        <dbReference type="ARBA" id="ARBA00004127"/>
    </source>
</evidence>
<feature type="transmembrane region" description="Helical" evidence="5">
    <location>
        <begin position="411"/>
        <end position="437"/>
    </location>
</feature>
<dbReference type="GO" id="GO:0008137">
    <property type="term" value="F:NADH dehydrogenase (ubiquinone) activity"/>
    <property type="evidence" value="ECO:0007669"/>
    <property type="project" value="InterPro"/>
</dbReference>
<feature type="transmembrane region" description="Helical" evidence="5">
    <location>
        <begin position="44"/>
        <end position="62"/>
    </location>
</feature>
<keyword evidence="5" id="KW-0874">Quinone</keyword>
<feature type="domain" description="NADH:quinone oxidoreductase/Mrp antiporter transmembrane" evidence="7">
    <location>
        <begin position="131"/>
        <end position="424"/>
    </location>
</feature>
<comment type="catalytic activity">
    <reaction evidence="5">
        <text>a quinone + NADH + 5 H(+)(in) = a quinol + NAD(+) + 4 H(+)(out)</text>
        <dbReference type="Rhea" id="RHEA:57888"/>
        <dbReference type="ChEBI" id="CHEBI:15378"/>
        <dbReference type="ChEBI" id="CHEBI:24646"/>
        <dbReference type="ChEBI" id="CHEBI:57540"/>
        <dbReference type="ChEBI" id="CHEBI:57945"/>
        <dbReference type="ChEBI" id="CHEBI:132124"/>
    </reaction>
</comment>
<evidence type="ECO:0000313" key="8">
    <source>
        <dbReference type="EMBL" id="STP09195.1"/>
    </source>
</evidence>
<evidence type="ECO:0000256" key="6">
    <source>
        <dbReference type="RuleBase" id="RU000320"/>
    </source>
</evidence>
<accession>A0A377JQ67</accession>
<feature type="transmembrane region" description="Helical" evidence="5">
    <location>
        <begin position="457"/>
        <end position="484"/>
    </location>
</feature>
<feature type="transmembrane region" description="Helical" evidence="5">
    <location>
        <begin position="376"/>
        <end position="399"/>
    </location>
</feature>
<keyword evidence="8" id="KW-0560">Oxidoreductase</keyword>
<gene>
    <name evidence="5 8" type="primary">nuoN</name>
    <name evidence="8" type="ORF">NCTC12221_00633</name>
</gene>
<dbReference type="EMBL" id="UGHZ01000001">
    <property type="protein sequence ID" value="STP09195.1"/>
    <property type="molecule type" value="Genomic_DNA"/>
</dbReference>
<comment type="similarity">
    <text evidence="5">Belongs to the complex I subunit 2 family.</text>
</comment>
<keyword evidence="4 5" id="KW-0472">Membrane</keyword>
<dbReference type="GO" id="GO:0050136">
    <property type="term" value="F:NADH dehydrogenase (quinone) (non-electrogenic) activity"/>
    <property type="evidence" value="ECO:0007669"/>
    <property type="project" value="UniProtKB-UniRule"/>
</dbReference>
<comment type="subcellular location">
    <subcellularLocation>
        <location evidence="5">Cell membrane</location>
        <topology evidence="5">Multi-pass membrane protein</topology>
    </subcellularLocation>
    <subcellularLocation>
        <location evidence="1">Endomembrane system</location>
        <topology evidence="1">Multi-pass membrane protein</topology>
    </subcellularLocation>
    <subcellularLocation>
        <location evidence="6">Membrane</location>
        <topology evidence="6">Multi-pass membrane protein</topology>
    </subcellularLocation>
</comment>
<organism evidence="8 9">
    <name type="scientific">Helicobacter cinaedi</name>
    <dbReference type="NCBI Taxonomy" id="213"/>
    <lineage>
        <taxon>Bacteria</taxon>
        <taxon>Pseudomonadati</taxon>
        <taxon>Campylobacterota</taxon>
        <taxon>Epsilonproteobacteria</taxon>
        <taxon>Campylobacterales</taxon>
        <taxon>Helicobacteraceae</taxon>
        <taxon>Helicobacter</taxon>
    </lineage>
</organism>
<feature type="transmembrane region" description="Helical" evidence="5">
    <location>
        <begin position="135"/>
        <end position="155"/>
    </location>
</feature>
<evidence type="ECO:0000256" key="2">
    <source>
        <dbReference type="ARBA" id="ARBA00022692"/>
    </source>
</evidence>
<dbReference type="NCBIfam" id="NF004444">
    <property type="entry name" value="PRK05777.2-2"/>
    <property type="match status" value="1"/>
</dbReference>
<reference evidence="8 9" key="1">
    <citation type="submission" date="2018-06" db="EMBL/GenBank/DDBJ databases">
        <authorList>
            <consortium name="Pathogen Informatics"/>
            <person name="Doyle S."/>
        </authorList>
    </citation>
    <scope>NUCLEOTIDE SEQUENCE [LARGE SCALE GENOMIC DNA]</scope>
    <source>
        <strain evidence="8 9">NCTC12221</strain>
    </source>
</reference>
<dbReference type="GO" id="GO:0012505">
    <property type="term" value="C:endomembrane system"/>
    <property type="evidence" value="ECO:0007669"/>
    <property type="project" value="UniProtKB-SubCell"/>
</dbReference>
<dbReference type="AlphaFoldDB" id="A0A377JQ67"/>
<comment type="function">
    <text evidence="5">NDH-1 shuttles electrons from NADH, via FMN and iron-sulfur (Fe-S) centers, to quinones in the respiratory chain. The immediate electron acceptor for the enzyme in this species is believed to be ubiquinone. Couples the redox reaction to proton translocation (for every two electrons transferred, four hydrogen ions are translocated across the cytoplasmic membrane), and thus conserves the redox energy in a proton gradient.</text>
</comment>
<dbReference type="PANTHER" id="PTHR22773">
    <property type="entry name" value="NADH DEHYDROGENASE"/>
    <property type="match status" value="1"/>
</dbReference>
<evidence type="ECO:0000256" key="3">
    <source>
        <dbReference type="ARBA" id="ARBA00022989"/>
    </source>
</evidence>
<sequence length="487" mass="53703">MPESMSFSLTQLNISLLIPMSISLLGGIVLLGVGVFNKIKSRDLYITIALLFVIVNLGFLILEANPLFAPGFFGMLLVDGISLLAQIIMLITTLILLLFFMRQNTFDETQNAEFYALLLFALVGFSFMVSSQNLILILLGLETASLSIYALIALHNKQVAFEASIKYFVMGALATAFYAFGAMLLYATTGSVNLVSIAKFLLQHNYEPSILVFAGFTFLIAAFGFKISMVPFHTWVPDVYEGSNSLLAAFIAIVPKIAAFSVIISVFSIFLKSHSPFVEYTLYTLVVLSITLPNLIALAQKDVKRMLAYSSISHSGFVLAAILIGTQEAFSIVFLYWILFLFANLGAFGILWLSADSKYNHSFKSFSGMIKTNPTLAIFLSLFMFALAGIPPFSVFWGKMYLILEALSADYIFLALVMVANSTIAGFYYLKLVVYIFAKDSNGIGDYQPPLELSSKVAIGICAIMSVGCMFMVQNLLDIISYYLKIY</sequence>
<keyword evidence="5" id="KW-0813">Transport</keyword>
<evidence type="ECO:0000256" key="4">
    <source>
        <dbReference type="ARBA" id="ARBA00023136"/>
    </source>
</evidence>
<feature type="transmembrane region" description="Helical" evidence="5">
    <location>
        <begin position="306"/>
        <end position="326"/>
    </location>
</feature>
<feature type="transmembrane region" description="Helical" evidence="5">
    <location>
        <begin position="74"/>
        <end position="100"/>
    </location>
</feature>
<dbReference type="EC" id="7.1.1.-" evidence="5"/>
<dbReference type="NCBIfam" id="TIGR01770">
    <property type="entry name" value="NDH_I_N"/>
    <property type="match status" value="1"/>
</dbReference>
<feature type="transmembrane region" description="Helical" evidence="5">
    <location>
        <begin position="277"/>
        <end position="299"/>
    </location>
</feature>
<dbReference type="Proteomes" id="UP000255335">
    <property type="component" value="Unassembled WGS sequence"/>
</dbReference>
<feature type="transmembrane region" description="Helical" evidence="5">
    <location>
        <begin position="208"/>
        <end position="225"/>
    </location>
</feature>
<dbReference type="GO" id="GO:0048038">
    <property type="term" value="F:quinone binding"/>
    <property type="evidence" value="ECO:0007669"/>
    <property type="project" value="UniProtKB-KW"/>
</dbReference>
<dbReference type="InterPro" id="IPR010096">
    <property type="entry name" value="NADH-Q_OxRdtase_suN/2"/>
</dbReference>
<evidence type="ECO:0000313" key="9">
    <source>
        <dbReference type="Proteomes" id="UP000255335"/>
    </source>
</evidence>
<feature type="transmembrane region" description="Helical" evidence="5">
    <location>
        <begin position="112"/>
        <end position="129"/>
    </location>
</feature>
<dbReference type="InterPro" id="IPR001750">
    <property type="entry name" value="ND/Mrp_TM"/>
</dbReference>
<evidence type="ECO:0000259" key="7">
    <source>
        <dbReference type="Pfam" id="PF00361"/>
    </source>
</evidence>
<proteinExistence type="inferred from homology"/>
<keyword evidence="5" id="KW-1278">Translocase</keyword>
<dbReference type="GO" id="GO:0005886">
    <property type="term" value="C:plasma membrane"/>
    <property type="evidence" value="ECO:0007669"/>
    <property type="project" value="UniProtKB-SubCell"/>
</dbReference>
<keyword evidence="5" id="KW-0830">Ubiquinone</keyword>